<keyword evidence="10 11" id="KW-0424">Laminin EGF-like domain</keyword>
<dbReference type="PROSITE" id="PS01248">
    <property type="entry name" value="EGF_LAM_1"/>
    <property type="match status" value="3"/>
</dbReference>
<feature type="domain" description="Laminin EGF-like" evidence="13">
    <location>
        <begin position="768"/>
        <end position="815"/>
    </location>
</feature>
<evidence type="ECO:0000259" key="14">
    <source>
        <dbReference type="PROSITE" id="PS51115"/>
    </source>
</evidence>
<dbReference type="FunFam" id="2.10.25.10:FF:000188">
    <property type="entry name" value="Laminin subunit gamma 2"/>
    <property type="match status" value="1"/>
</dbReference>
<evidence type="ECO:0000259" key="13">
    <source>
        <dbReference type="PROSITE" id="PS50027"/>
    </source>
</evidence>
<feature type="disulfide bond" evidence="11">
    <location>
        <begin position="768"/>
        <end position="780"/>
    </location>
</feature>
<dbReference type="PANTHER" id="PTHR10574">
    <property type="entry name" value="NETRIN/LAMININ-RELATED"/>
    <property type="match status" value="1"/>
</dbReference>
<dbReference type="Pfam" id="PF24973">
    <property type="entry name" value="EGF_LMN_ATRN"/>
    <property type="match status" value="1"/>
</dbReference>
<dbReference type="GO" id="GO:0009887">
    <property type="term" value="P:animal organ morphogenesis"/>
    <property type="evidence" value="ECO:0007669"/>
    <property type="project" value="TreeGrafter"/>
</dbReference>
<gene>
    <name evidence="17" type="primary">LOC115886326</name>
</gene>
<evidence type="ECO:0000256" key="12">
    <source>
        <dbReference type="SAM" id="MobiDB-lite"/>
    </source>
</evidence>
<dbReference type="CDD" id="cd00055">
    <property type="entry name" value="EGF_Lam"/>
    <property type="match status" value="7"/>
</dbReference>
<keyword evidence="5" id="KW-0677">Repeat</keyword>
<evidence type="ECO:0000256" key="1">
    <source>
        <dbReference type="ARBA" id="ARBA00004302"/>
    </source>
</evidence>
<dbReference type="InterPro" id="IPR002049">
    <property type="entry name" value="LE_dom"/>
</dbReference>
<dbReference type="Proteomes" id="UP000504635">
    <property type="component" value="Unplaced"/>
</dbReference>
<reference evidence="17" key="1">
    <citation type="submission" date="2025-08" db="UniProtKB">
        <authorList>
            <consortium name="RefSeq"/>
        </authorList>
    </citation>
    <scope>IDENTIFICATION</scope>
    <source>
        <tissue evidence="17">Gonads</tissue>
    </source>
</reference>
<feature type="domain" description="Laminin EGF-like" evidence="13">
    <location>
        <begin position="267"/>
        <end position="315"/>
    </location>
</feature>
<keyword evidence="3" id="KW-0272">Extracellular matrix</keyword>
<dbReference type="Pfam" id="PF00055">
    <property type="entry name" value="Laminin_N"/>
    <property type="match status" value="1"/>
</dbReference>
<keyword evidence="2" id="KW-0964">Secreted</keyword>
<dbReference type="Gene3D" id="2.60.120.260">
    <property type="entry name" value="Galactose-binding domain-like"/>
    <property type="match status" value="1"/>
</dbReference>
<dbReference type="FunFam" id="2.10.25.10:FF:000580">
    <property type="entry name" value="Wing blister, isoform B"/>
    <property type="match status" value="1"/>
</dbReference>
<dbReference type="Gene3D" id="2.170.300.10">
    <property type="entry name" value="Tie2 ligand-binding domain superfamily"/>
    <property type="match status" value="1"/>
</dbReference>
<proteinExistence type="predicted"/>
<dbReference type="GeneID" id="115886326"/>
<dbReference type="InterPro" id="IPR050440">
    <property type="entry name" value="Laminin/Netrin_ECM"/>
</dbReference>
<dbReference type="InParanoid" id="A0A6J2YEG7"/>
<feature type="disulfide bond" evidence="11">
    <location>
        <begin position="286"/>
        <end position="295"/>
    </location>
</feature>
<evidence type="ECO:0000256" key="11">
    <source>
        <dbReference type="PROSITE-ProRule" id="PRU00460"/>
    </source>
</evidence>
<dbReference type="InterPro" id="IPR000034">
    <property type="entry name" value="Laminin_IV"/>
</dbReference>
<evidence type="ECO:0000256" key="4">
    <source>
        <dbReference type="ARBA" id="ARBA00022729"/>
    </source>
</evidence>
<evidence type="ECO:0000313" key="16">
    <source>
        <dbReference type="Proteomes" id="UP000504635"/>
    </source>
</evidence>
<evidence type="ECO:0000256" key="3">
    <source>
        <dbReference type="ARBA" id="ARBA00022530"/>
    </source>
</evidence>
<feature type="domain" description="Laminin EGF-like" evidence="13">
    <location>
        <begin position="721"/>
        <end position="767"/>
    </location>
</feature>
<organism evidence="16 17">
    <name type="scientific">Sitophilus oryzae</name>
    <name type="common">Rice weevil</name>
    <name type="synonym">Curculio oryzae</name>
    <dbReference type="NCBI Taxonomy" id="7048"/>
    <lineage>
        <taxon>Eukaryota</taxon>
        <taxon>Metazoa</taxon>
        <taxon>Ecdysozoa</taxon>
        <taxon>Arthropoda</taxon>
        <taxon>Hexapoda</taxon>
        <taxon>Insecta</taxon>
        <taxon>Pterygota</taxon>
        <taxon>Neoptera</taxon>
        <taxon>Endopterygota</taxon>
        <taxon>Coleoptera</taxon>
        <taxon>Polyphaga</taxon>
        <taxon>Cucujiformia</taxon>
        <taxon>Curculionidae</taxon>
        <taxon>Dryophthorinae</taxon>
        <taxon>Sitophilus</taxon>
    </lineage>
</organism>
<dbReference type="GO" id="GO:0048731">
    <property type="term" value="P:system development"/>
    <property type="evidence" value="ECO:0007669"/>
    <property type="project" value="UniProtKB-ARBA"/>
</dbReference>
<sequence length="896" mass="98644">MDNEIICTSFFSRLTPLEGGEIHTSLVQGRPGANESSSELHEFIRARYVRFRLMGLRANAEPLPTWITIDPRKDKKLFYSIRDIVIGGQCVCNGYAENCRHNVASGNLECECQHHTCGPNCDRCCPLFNQRIWLPGSPHEQRQCLPCNCNGHASSCHYDESVDKAGLSMDAEGRFQGGGVCDNCTDYTTGINCEKCLNGYYRPTGVLPSHSESCKKCDCSEYGTSDENPCEQYGDIAGSCICKPGYTGIRCDTCIPGFRGYPNCESCPCDPKGMVNPEDCSGACLCKTNVEGKYCDRCKSGYFGLSYEQPEGCLPCFCSGVTTLCEIARIESKMVTTLNNWFLTDLTVTSFITPVTSNSSVFSVGNFGLPNVENLYWLAPKEYLGNQLEAYGSSFNFGVQWVVMRGDTSGEPTIGPTMILVGTNGLRIGFGDGIYGSQKMGFEVPLREKGWYVIPNELRDITSRMSEDQYKTRVVTRQEFLSVMVDIKYILLRGTFHTDQIEALLEKAVMVYGTDEFNYEQSYVEKCSCPSGYTGLSCESCSYGHVRISTNTSQGVEQDYCGKCDCNGHSQTCNADTGECSCEHNTVGEKCERCAVGYYGNPLRGTVQDCQRCACPLEDDSNNFSPSCQLDYFNLDNEGGYVCTQCPKGYTGDHCEVCDDGYFGSPLEIGSSCKPCDCNGGPCDRKTGQCLSCKGNTEGWKCERCKQDHYGDPTIPNCKICECDPLGSISKQCHNETGQCVCREKFVGRTCDRCEVGYGNVTALCQPCACNSIGSKSGLCDVHTGICDCLPGVEGFRCDACQNLHWGFSITGCQATWHHLQTVAQRVSGTKCARVISRIRVDYDKSILRVIDVIQHESQHALKMAMCQDTCDGIPPEIKRPNRRPNSGEGPLILGN</sequence>
<dbReference type="AlphaFoldDB" id="A0A6J2YEG7"/>
<feature type="disulfide bond" evidence="11">
    <location>
        <begin position="770"/>
        <end position="787"/>
    </location>
</feature>
<dbReference type="PROSITE" id="PS50027">
    <property type="entry name" value="EGF_LAM_2"/>
    <property type="match status" value="6"/>
</dbReference>
<dbReference type="PROSITE" id="PS51117">
    <property type="entry name" value="LAMININ_NTER"/>
    <property type="match status" value="1"/>
</dbReference>
<feature type="disulfide bond" evidence="11">
    <location>
        <begin position="742"/>
        <end position="751"/>
    </location>
</feature>
<keyword evidence="6" id="KW-0084">Basement membrane</keyword>
<dbReference type="OrthoDB" id="8545473at2759"/>
<evidence type="ECO:0000256" key="9">
    <source>
        <dbReference type="ARBA" id="ARBA00023180"/>
    </source>
</evidence>
<dbReference type="FunFam" id="2.10.25.10:FF:000069">
    <property type="entry name" value="Laminin subunit alpha 1"/>
    <property type="match status" value="1"/>
</dbReference>
<evidence type="ECO:0000313" key="17">
    <source>
        <dbReference type="RefSeq" id="XP_030761280.1"/>
    </source>
</evidence>
<dbReference type="SMART" id="SM00281">
    <property type="entry name" value="LamB"/>
    <property type="match status" value="1"/>
</dbReference>
<comment type="subcellular location">
    <subcellularLocation>
        <location evidence="1">Secreted</location>
        <location evidence="1">Extracellular space</location>
        <location evidence="1">Extracellular matrix</location>
        <location evidence="1">Basement membrane</location>
    </subcellularLocation>
</comment>
<dbReference type="Pfam" id="PF00053">
    <property type="entry name" value="EGF_laminin"/>
    <property type="match status" value="8"/>
</dbReference>
<dbReference type="SUPFAM" id="SSF57196">
    <property type="entry name" value="EGF/Laminin"/>
    <property type="match status" value="9"/>
</dbReference>
<keyword evidence="8 11" id="KW-1015">Disulfide bond</keyword>
<dbReference type="InterPro" id="IPR008211">
    <property type="entry name" value="Laminin_N"/>
</dbReference>
<feature type="domain" description="Laminin IV type A" evidence="14">
    <location>
        <begin position="336"/>
        <end position="526"/>
    </location>
</feature>
<evidence type="ECO:0000256" key="5">
    <source>
        <dbReference type="ARBA" id="ARBA00022737"/>
    </source>
</evidence>
<evidence type="ECO:0000256" key="2">
    <source>
        <dbReference type="ARBA" id="ARBA00022525"/>
    </source>
</evidence>
<evidence type="ECO:0000256" key="6">
    <source>
        <dbReference type="ARBA" id="ARBA00022869"/>
    </source>
</evidence>
<dbReference type="FunFam" id="2.10.25.10:FF:000135">
    <property type="entry name" value="Laminin subunit beta 4"/>
    <property type="match status" value="2"/>
</dbReference>
<dbReference type="SMART" id="SM00181">
    <property type="entry name" value="EGF"/>
    <property type="match status" value="7"/>
</dbReference>
<dbReference type="KEGG" id="soy:115886326"/>
<name>A0A6J2YEG7_SITOR</name>
<keyword evidence="9" id="KW-0325">Glycoprotein</keyword>
<dbReference type="PROSITE" id="PS00022">
    <property type="entry name" value="EGF_1"/>
    <property type="match status" value="1"/>
</dbReference>
<dbReference type="FunFam" id="2.10.25.10:FF:000033">
    <property type="entry name" value="Laminin subunit alpha 2"/>
    <property type="match status" value="1"/>
</dbReference>
<dbReference type="SMART" id="SM00180">
    <property type="entry name" value="EGF_Lam"/>
    <property type="match status" value="9"/>
</dbReference>
<feature type="domain" description="Laminin N-terminal" evidence="15">
    <location>
        <begin position="1"/>
        <end position="89"/>
    </location>
</feature>
<keyword evidence="16" id="KW-1185">Reference proteome</keyword>
<keyword evidence="4" id="KW-0732">Signal</keyword>
<evidence type="ECO:0000259" key="15">
    <source>
        <dbReference type="PROSITE" id="PS51117"/>
    </source>
</evidence>
<feature type="disulfide bond" evidence="11">
    <location>
        <begin position="789"/>
        <end position="798"/>
    </location>
</feature>
<evidence type="ECO:0000256" key="8">
    <source>
        <dbReference type="ARBA" id="ARBA00023157"/>
    </source>
</evidence>
<feature type="disulfide bond" evidence="11">
    <location>
        <begin position="721"/>
        <end position="733"/>
    </location>
</feature>
<dbReference type="Gene3D" id="2.10.25.10">
    <property type="entry name" value="Laminin"/>
    <property type="match status" value="7"/>
</dbReference>
<feature type="disulfide bond" evidence="11">
    <location>
        <begin position="693"/>
        <end position="702"/>
    </location>
</feature>
<dbReference type="InterPro" id="IPR000742">
    <property type="entry name" value="EGF"/>
</dbReference>
<feature type="domain" description="Laminin EGF-like" evidence="13">
    <location>
        <begin position="564"/>
        <end position="612"/>
    </location>
</feature>
<dbReference type="GO" id="GO:0005604">
    <property type="term" value="C:basement membrane"/>
    <property type="evidence" value="ECO:0007669"/>
    <property type="project" value="UniProtKB-SubCell"/>
</dbReference>
<protein>
    <submittedName>
        <fullName evidence="17">Laminin subunit alpha-1-like</fullName>
    </submittedName>
</protein>
<dbReference type="FunFam" id="2.10.25.10:FF:000090">
    <property type="entry name" value="laminin subunit alpha"/>
    <property type="match status" value="1"/>
</dbReference>
<dbReference type="InterPro" id="IPR056863">
    <property type="entry name" value="LMN_ATRN_NET-like_EGF"/>
</dbReference>
<feature type="disulfide bond" evidence="11">
    <location>
        <begin position="582"/>
        <end position="591"/>
    </location>
</feature>
<evidence type="ECO:0000256" key="10">
    <source>
        <dbReference type="ARBA" id="ARBA00023292"/>
    </source>
</evidence>
<feature type="domain" description="Laminin EGF-like" evidence="13">
    <location>
        <begin position="217"/>
        <end position="266"/>
    </location>
</feature>
<keyword evidence="7" id="KW-0175">Coiled coil</keyword>
<feature type="region of interest" description="Disordered" evidence="12">
    <location>
        <begin position="874"/>
        <end position="896"/>
    </location>
</feature>
<dbReference type="PROSITE" id="PS51115">
    <property type="entry name" value="LAMININ_IVA"/>
    <property type="match status" value="1"/>
</dbReference>
<feature type="disulfide bond" evidence="11">
    <location>
        <begin position="242"/>
        <end position="251"/>
    </location>
</feature>
<dbReference type="RefSeq" id="XP_030761280.1">
    <property type="nucleotide sequence ID" value="XM_030905420.1"/>
</dbReference>
<dbReference type="Pfam" id="PF00052">
    <property type="entry name" value="Laminin_B"/>
    <property type="match status" value="1"/>
</dbReference>
<evidence type="ECO:0000256" key="7">
    <source>
        <dbReference type="ARBA" id="ARBA00023054"/>
    </source>
</evidence>
<feature type="disulfide bond" evidence="11">
    <location>
        <begin position="723"/>
        <end position="740"/>
    </location>
</feature>
<accession>A0A6J2YEG7</accession>
<dbReference type="PANTHER" id="PTHR10574:SF428">
    <property type="entry name" value="LAMININ SUBUNIT ALPHA-1-LIKE PROTEIN"/>
    <property type="match status" value="1"/>
</dbReference>
<dbReference type="GO" id="GO:0009888">
    <property type="term" value="P:tissue development"/>
    <property type="evidence" value="ECO:0007669"/>
    <property type="project" value="TreeGrafter"/>
</dbReference>
<dbReference type="PRINTS" id="PR00011">
    <property type="entry name" value="EGFLAMININ"/>
</dbReference>
<feature type="domain" description="Laminin EGF-like" evidence="13">
    <location>
        <begin position="676"/>
        <end position="720"/>
    </location>
</feature>
<comment type="caution">
    <text evidence="11">Lacks conserved residue(s) required for the propagation of feature annotation.</text>
</comment>